<dbReference type="EMBL" id="JAGMWT010000011">
    <property type="protein sequence ID" value="KAH7119720.1"/>
    <property type="molecule type" value="Genomic_DNA"/>
</dbReference>
<keyword evidence="1" id="KW-0812">Transmembrane</keyword>
<evidence type="ECO:0000313" key="3">
    <source>
        <dbReference type="Proteomes" id="UP000700596"/>
    </source>
</evidence>
<accession>A0A9P9IHP6</accession>
<proteinExistence type="predicted"/>
<dbReference type="OrthoDB" id="3540210at2759"/>
<feature type="transmembrane region" description="Helical" evidence="1">
    <location>
        <begin position="40"/>
        <end position="68"/>
    </location>
</feature>
<feature type="transmembrane region" description="Helical" evidence="1">
    <location>
        <begin position="118"/>
        <end position="138"/>
    </location>
</feature>
<gene>
    <name evidence="2" type="ORF">B0J11DRAFT_508517</name>
</gene>
<keyword evidence="3" id="KW-1185">Reference proteome</keyword>
<name>A0A9P9IHP6_9PLEO</name>
<dbReference type="AlphaFoldDB" id="A0A9P9IHP6"/>
<evidence type="ECO:0000313" key="2">
    <source>
        <dbReference type="EMBL" id="KAH7119720.1"/>
    </source>
</evidence>
<protein>
    <submittedName>
        <fullName evidence="2">Uncharacterized protein</fullName>
    </submittedName>
</protein>
<reference evidence="2" key="1">
    <citation type="journal article" date="2021" name="Nat. Commun.">
        <title>Genetic determinants of endophytism in the Arabidopsis root mycobiome.</title>
        <authorList>
            <person name="Mesny F."/>
            <person name="Miyauchi S."/>
            <person name="Thiergart T."/>
            <person name="Pickel B."/>
            <person name="Atanasova L."/>
            <person name="Karlsson M."/>
            <person name="Huettel B."/>
            <person name="Barry K.W."/>
            <person name="Haridas S."/>
            <person name="Chen C."/>
            <person name="Bauer D."/>
            <person name="Andreopoulos W."/>
            <person name="Pangilinan J."/>
            <person name="LaButti K."/>
            <person name="Riley R."/>
            <person name="Lipzen A."/>
            <person name="Clum A."/>
            <person name="Drula E."/>
            <person name="Henrissat B."/>
            <person name="Kohler A."/>
            <person name="Grigoriev I.V."/>
            <person name="Martin F.M."/>
            <person name="Hacquard S."/>
        </authorList>
    </citation>
    <scope>NUCLEOTIDE SEQUENCE</scope>
    <source>
        <strain evidence="2">MPI-CAGE-CH-0243</strain>
    </source>
</reference>
<keyword evidence="1" id="KW-0472">Membrane</keyword>
<sequence>MSELGISTFEDQVYLGTWINWSQGKIYGSTLTLTERDGNFLVAFIALFVAFAGGSLYRILCFFSHLLWSSNKQRDAIHHQRQAILRNSESGLTATWALIKMIWQWKRKGAGYRPSRRLIPVMGLIVTLTLLLLVAGVYSSEISAMTGNEVLLRGSNCGIMQTPKPRNETSGGASVLLGSYGKYDTSRVQAIRNHAQDCYSGVGSQNCKQLFTRPHLKTSIRVDKFTNCPFNNDTICVYGKERKENIFIDSGLLDSHSDFGINAPPEKRVYFRQVLKCAPLSTQSNKYLESRQVNITSGYGVLYDMYYLGNSTNRNTTYKYRGDSMGMVMIEGSTNHARYTLGIKSSMPSTPFQSRFEPIPILKKNDSDVMLAFLSQNNILHIEQCEDPWYMATYKVGVYSNYEQFFDDTIVRYAPFPYANTQVMGCTIQHQTCLPPLDGKGEKRCSQLGPAGKDQDDIPDRSVEELQMMQWIRRAAMNKFSIPDLLEKLGQDSLASRYGLSLGLQAPLPKDQWKLDVQRWFDISLASMQMSAVDTVTGPNDAALTQLQIKPQNPTENSICNSQKIRSTAHSNFSVFGMTIIFAVGTFVILVHWSLDPLYKKWLWKLCRSRGYASVEWTTNGVLQLQRLAHEGVGSGSWKHCDDGCPIVQGDGNLASLNISDPLHPTLLSKVGPSFNVSSNSPIREELSIGGIANATRIQLDGSGPHFIVLESKV</sequence>
<feature type="transmembrane region" description="Helical" evidence="1">
    <location>
        <begin position="573"/>
        <end position="595"/>
    </location>
</feature>
<organism evidence="2 3">
    <name type="scientific">Dendryphion nanum</name>
    <dbReference type="NCBI Taxonomy" id="256645"/>
    <lineage>
        <taxon>Eukaryota</taxon>
        <taxon>Fungi</taxon>
        <taxon>Dikarya</taxon>
        <taxon>Ascomycota</taxon>
        <taxon>Pezizomycotina</taxon>
        <taxon>Dothideomycetes</taxon>
        <taxon>Pleosporomycetidae</taxon>
        <taxon>Pleosporales</taxon>
        <taxon>Torulaceae</taxon>
        <taxon>Dendryphion</taxon>
    </lineage>
</organism>
<keyword evidence="1" id="KW-1133">Transmembrane helix</keyword>
<evidence type="ECO:0000256" key="1">
    <source>
        <dbReference type="SAM" id="Phobius"/>
    </source>
</evidence>
<comment type="caution">
    <text evidence="2">The sequence shown here is derived from an EMBL/GenBank/DDBJ whole genome shotgun (WGS) entry which is preliminary data.</text>
</comment>
<dbReference type="Proteomes" id="UP000700596">
    <property type="component" value="Unassembled WGS sequence"/>
</dbReference>